<organism evidence="4 5">
    <name type="scientific">Enterobacter asburiae</name>
    <dbReference type="NCBI Taxonomy" id="61645"/>
    <lineage>
        <taxon>Bacteria</taxon>
        <taxon>Pseudomonadati</taxon>
        <taxon>Pseudomonadota</taxon>
        <taxon>Gammaproteobacteria</taxon>
        <taxon>Enterobacterales</taxon>
        <taxon>Enterobacteriaceae</taxon>
        <taxon>Enterobacter</taxon>
        <taxon>Enterobacter cloacae complex</taxon>
    </lineage>
</organism>
<keyword evidence="2" id="KW-0472">Membrane</keyword>
<reference evidence="4 5" key="1">
    <citation type="submission" date="2018-06" db="EMBL/GenBank/DDBJ databases">
        <authorList>
            <consortium name="Pathogen Informatics"/>
            <person name="Doyle S."/>
        </authorList>
    </citation>
    <scope>NUCLEOTIDE SEQUENCE [LARGE SCALE GENOMIC DNA]</scope>
    <source>
        <strain evidence="4 5">NCTC12123</strain>
    </source>
</reference>
<keyword evidence="2" id="KW-0812">Transmembrane</keyword>
<sequence>MDKLKENTASPEAADPQKRLNSEEQILASRFDEAAQMLKKAHFSKAGQGAQWTQRFSTQYLYQLPWYVIIGAPGSGKTTALVNSGLQFPLADRFGKTALRGIGGTRNCDWWFTNEAVLLDTAGRYTTQESEQVQDAGEWLEFMGLLRKYRRRQPINGVIITISISDLLTQSAEASRQQAVNLRQRLSELHEQLGIRFPVYVMVTKADLLKGFRAWFADYDKAQRDQIWGFTLPWEQTKHADYDLMGNFQQEFSLLQQRLDAGLPETMLKEHDAKTRAEAYLFPQEFAALRPLLADYLSTVFARSNFETEFSPRGIYFASGTQEGMPFDRVMGELNRALSLPEGGEADNWDSVSKEAPIPGAKGQSFFIKNLLQNVIFQEAGIAGENRWWELRNRAVIWSGYAALLALLAILGGLWLTSYAKKQGLSGRGGCEGAAAGPAEQGVTEPDPA</sequence>
<evidence type="ECO:0000256" key="2">
    <source>
        <dbReference type="SAM" id="Phobius"/>
    </source>
</evidence>
<keyword evidence="2" id="KW-1133">Transmembrane helix</keyword>
<feature type="domain" description="Type VI secretion system component TssM1 N-terminal" evidence="3">
    <location>
        <begin position="134"/>
        <end position="403"/>
    </location>
</feature>
<dbReference type="InterPro" id="IPR053156">
    <property type="entry name" value="T6SS_TssM-like"/>
</dbReference>
<feature type="region of interest" description="Disordered" evidence="1">
    <location>
        <begin position="429"/>
        <end position="449"/>
    </location>
</feature>
<dbReference type="InterPro" id="IPR027417">
    <property type="entry name" value="P-loop_NTPase"/>
</dbReference>
<feature type="compositionally biased region" description="Low complexity" evidence="1">
    <location>
        <begin position="433"/>
        <end position="442"/>
    </location>
</feature>
<dbReference type="AlphaFoldDB" id="A0A376FCG2"/>
<dbReference type="PANTHER" id="PTHR36153:SF1">
    <property type="entry name" value="TYPE VI SECRETION SYSTEM COMPONENT TSSM1"/>
    <property type="match status" value="1"/>
</dbReference>
<accession>A0A376FCG2</accession>
<name>A0A376FCG2_ENTAS</name>
<dbReference type="InterPro" id="IPR025743">
    <property type="entry name" value="TssM1_N"/>
</dbReference>
<dbReference type="InterPro" id="IPR017731">
    <property type="entry name" value="TssM1-like"/>
</dbReference>
<dbReference type="SUPFAM" id="SSF52540">
    <property type="entry name" value="P-loop containing nucleoside triphosphate hydrolases"/>
    <property type="match status" value="1"/>
</dbReference>
<feature type="transmembrane region" description="Helical" evidence="2">
    <location>
        <begin position="395"/>
        <end position="416"/>
    </location>
</feature>
<dbReference type="PANTHER" id="PTHR36153">
    <property type="entry name" value="INNER MEMBRANE PROTEIN-RELATED"/>
    <property type="match status" value="1"/>
</dbReference>
<dbReference type="Pfam" id="PF14331">
    <property type="entry name" value="IcmF-related_N"/>
    <property type="match status" value="1"/>
</dbReference>
<evidence type="ECO:0000313" key="5">
    <source>
        <dbReference type="Proteomes" id="UP000255163"/>
    </source>
</evidence>
<evidence type="ECO:0000256" key="1">
    <source>
        <dbReference type="SAM" id="MobiDB-lite"/>
    </source>
</evidence>
<protein>
    <submittedName>
        <fullName evidence="4">Type VI secretion system protein ImpL</fullName>
    </submittedName>
</protein>
<dbReference type="EMBL" id="UFYI01000007">
    <property type="protein sequence ID" value="STD21124.1"/>
    <property type="molecule type" value="Genomic_DNA"/>
</dbReference>
<evidence type="ECO:0000313" key="4">
    <source>
        <dbReference type="EMBL" id="STD21124.1"/>
    </source>
</evidence>
<proteinExistence type="predicted"/>
<dbReference type="NCBIfam" id="TIGR03348">
    <property type="entry name" value="VI_IcmF"/>
    <property type="match status" value="1"/>
</dbReference>
<gene>
    <name evidence="4" type="primary">impL_5</name>
    <name evidence="4" type="ORF">NCTC12123_02521</name>
</gene>
<dbReference type="Gene3D" id="3.40.50.300">
    <property type="entry name" value="P-loop containing nucleotide triphosphate hydrolases"/>
    <property type="match status" value="1"/>
</dbReference>
<evidence type="ECO:0000259" key="3">
    <source>
        <dbReference type="Pfam" id="PF14331"/>
    </source>
</evidence>
<feature type="region of interest" description="Disordered" evidence="1">
    <location>
        <begin position="1"/>
        <end position="21"/>
    </location>
</feature>
<dbReference type="Proteomes" id="UP000255163">
    <property type="component" value="Unassembled WGS sequence"/>
</dbReference>